<feature type="compositionally biased region" description="Low complexity" evidence="1">
    <location>
        <begin position="178"/>
        <end position="187"/>
    </location>
</feature>
<feature type="compositionally biased region" description="Acidic residues" evidence="1">
    <location>
        <begin position="147"/>
        <end position="158"/>
    </location>
</feature>
<feature type="region of interest" description="Disordered" evidence="1">
    <location>
        <begin position="142"/>
        <end position="210"/>
    </location>
</feature>
<dbReference type="AlphaFoldDB" id="A0A9X1SE79"/>
<organism evidence="2 3">
    <name type="scientific">Arthrobacter caoxuetaonis</name>
    <dbReference type="NCBI Taxonomy" id="2886935"/>
    <lineage>
        <taxon>Bacteria</taxon>
        <taxon>Bacillati</taxon>
        <taxon>Actinomycetota</taxon>
        <taxon>Actinomycetes</taxon>
        <taxon>Micrococcales</taxon>
        <taxon>Micrococcaceae</taxon>
        <taxon>Arthrobacter</taxon>
    </lineage>
</organism>
<evidence type="ECO:0000256" key="1">
    <source>
        <dbReference type="SAM" id="MobiDB-lite"/>
    </source>
</evidence>
<dbReference type="EMBL" id="JAJFZV010000018">
    <property type="protein sequence ID" value="MCC3299381.1"/>
    <property type="molecule type" value="Genomic_DNA"/>
</dbReference>
<proteinExistence type="predicted"/>
<dbReference type="RefSeq" id="WP_227897368.1">
    <property type="nucleotide sequence ID" value="NZ_CP099467.1"/>
</dbReference>
<dbReference type="Proteomes" id="UP001139158">
    <property type="component" value="Unassembled WGS sequence"/>
</dbReference>
<feature type="compositionally biased region" description="Polar residues" evidence="1">
    <location>
        <begin position="1"/>
        <end position="10"/>
    </location>
</feature>
<evidence type="ECO:0000313" key="3">
    <source>
        <dbReference type="Proteomes" id="UP001139158"/>
    </source>
</evidence>
<feature type="compositionally biased region" description="Acidic residues" evidence="1">
    <location>
        <begin position="188"/>
        <end position="199"/>
    </location>
</feature>
<protein>
    <submittedName>
        <fullName evidence="2">Uncharacterized protein</fullName>
    </submittedName>
</protein>
<accession>A0A9X1SE79</accession>
<name>A0A9X1SE79_9MICC</name>
<comment type="caution">
    <text evidence="2">The sequence shown here is derived from an EMBL/GenBank/DDBJ whole genome shotgun (WGS) entry which is preliminary data.</text>
</comment>
<gene>
    <name evidence="2" type="ORF">LJ757_16435</name>
</gene>
<sequence length="289" mass="30277">MSTCRVSSLNAGPARDQAPGQASPAPAVEPVLVFHTDYEWNSSGTRIRCGHDQCREVFTVPEAGDVQAAEAVFAAHQQEVLGSIPVELAALRRLRETLPSLLSALAHGVPALRIEADLFQLVSETDAIIGGARALIIEGPARTGDEPAQDEAEADPLPEETVPAPEPEEAEPEPLPAPEATEPQEASPSEDAEGTEDVPEPSPVPDTGVKVGDRVHAVFRTLKQGVFDMEATVIAGIGKDQLVVGSWLLFSDGKPSKHLVDVTVIAPAGTHDKAVTPGSAAPEHFGTGI</sequence>
<feature type="region of interest" description="Disordered" evidence="1">
    <location>
        <begin position="1"/>
        <end position="25"/>
    </location>
</feature>
<evidence type="ECO:0000313" key="2">
    <source>
        <dbReference type="EMBL" id="MCC3299381.1"/>
    </source>
</evidence>
<reference evidence="2" key="1">
    <citation type="submission" date="2021-10" db="EMBL/GenBank/DDBJ databases">
        <title>Novel species in genus Arthrobacter.</title>
        <authorList>
            <person name="Liu Y."/>
        </authorList>
    </citation>
    <scope>NUCLEOTIDE SEQUENCE</scope>
    <source>
        <strain evidence="2">Zg-Y453</strain>
    </source>
</reference>
<keyword evidence="3" id="KW-1185">Reference proteome</keyword>